<gene>
    <name evidence="2" type="ORF">L207DRAFT_438236</name>
</gene>
<sequence length="329" mass="37264">MVSEASYDQTRQWLQYCYSHHEQCATSKTSFLPTRVIDVGGLDGVPRLVELKGHPSHYAALSYCWGGDQSVKAKERNIKDFYTQLPVSKLQQTLKDAISTTRALGLQFLWIDSLCIIQDSEDDKIKELSRMHEVYANAYVTIVAANATDCNEGFLQRRIQLPDDPATVNFEAFSLPYRLQDGSFDEPVNVRAWTLQENLLSPRLLIYGSQLVRECYSGPSPEFGIQRKLPPSDPDSAKHLQQLQWYWSEVVGDYSERQLTNVNDKLIAISGIARQLSTTAFKDHSYKAGLWLPNSPNKTSFLYDLCWTTNSPSATQQASYLAPSWSWAS</sequence>
<feature type="non-terminal residue" evidence="2">
    <location>
        <position position="329"/>
    </location>
</feature>
<keyword evidence="3" id="KW-1185">Reference proteome</keyword>
<dbReference type="PANTHER" id="PTHR33112:SF16">
    <property type="entry name" value="HETEROKARYON INCOMPATIBILITY DOMAIN-CONTAINING PROTEIN"/>
    <property type="match status" value="1"/>
</dbReference>
<dbReference type="PANTHER" id="PTHR33112">
    <property type="entry name" value="DOMAIN PROTEIN, PUTATIVE-RELATED"/>
    <property type="match status" value="1"/>
</dbReference>
<evidence type="ECO:0000313" key="3">
    <source>
        <dbReference type="Proteomes" id="UP000235786"/>
    </source>
</evidence>
<evidence type="ECO:0000313" key="2">
    <source>
        <dbReference type="EMBL" id="PMD33941.1"/>
    </source>
</evidence>
<proteinExistence type="predicted"/>
<dbReference type="Proteomes" id="UP000235786">
    <property type="component" value="Unassembled WGS sequence"/>
</dbReference>
<reference evidence="2 3" key="1">
    <citation type="submission" date="2016-04" db="EMBL/GenBank/DDBJ databases">
        <title>A degradative enzymes factory behind the ericoid mycorrhizal symbiosis.</title>
        <authorList>
            <consortium name="DOE Joint Genome Institute"/>
            <person name="Martino E."/>
            <person name="Morin E."/>
            <person name="Grelet G."/>
            <person name="Kuo A."/>
            <person name="Kohler A."/>
            <person name="Daghino S."/>
            <person name="Barry K."/>
            <person name="Choi C."/>
            <person name="Cichocki N."/>
            <person name="Clum A."/>
            <person name="Copeland A."/>
            <person name="Hainaut M."/>
            <person name="Haridas S."/>
            <person name="Labutti K."/>
            <person name="Lindquist E."/>
            <person name="Lipzen A."/>
            <person name="Khouja H.-R."/>
            <person name="Murat C."/>
            <person name="Ohm R."/>
            <person name="Olson A."/>
            <person name="Spatafora J."/>
            <person name="Veneault-Fourrey C."/>
            <person name="Henrissat B."/>
            <person name="Grigoriev I."/>
            <person name="Martin F."/>
            <person name="Perotto S."/>
        </authorList>
    </citation>
    <scope>NUCLEOTIDE SEQUENCE [LARGE SCALE GENOMIC DNA]</scope>
    <source>
        <strain evidence="2 3">F</strain>
    </source>
</reference>
<dbReference type="EMBL" id="KZ613955">
    <property type="protein sequence ID" value="PMD33941.1"/>
    <property type="molecule type" value="Genomic_DNA"/>
</dbReference>
<feature type="domain" description="Heterokaryon incompatibility" evidence="1">
    <location>
        <begin position="58"/>
        <end position="197"/>
    </location>
</feature>
<accession>A0A2J6R5Z3</accession>
<dbReference type="InterPro" id="IPR010730">
    <property type="entry name" value="HET"/>
</dbReference>
<dbReference type="OrthoDB" id="3595582at2759"/>
<evidence type="ECO:0000259" key="1">
    <source>
        <dbReference type="Pfam" id="PF06985"/>
    </source>
</evidence>
<dbReference type="Pfam" id="PF06985">
    <property type="entry name" value="HET"/>
    <property type="match status" value="1"/>
</dbReference>
<dbReference type="AlphaFoldDB" id="A0A2J6R5Z3"/>
<protein>
    <submittedName>
        <fullName evidence="2">HET-domain-containing protein</fullName>
    </submittedName>
</protein>
<organism evidence="2 3">
    <name type="scientific">Hyaloscypha variabilis (strain UAMH 11265 / GT02V1 / F)</name>
    <name type="common">Meliniomyces variabilis</name>
    <dbReference type="NCBI Taxonomy" id="1149755"/>
    <lineage>
        <taxon>Eukaryota</taxon>
        <taxon>Fungi</taxon>
        <taxon>Dikarya</taxon>
        <taxon>Ascomycota</taxon>
        <taxon>Pezizomycotina</taxon>
        <taxon>Leotiomycetes</taxon>
        <taxon>Helotiales</taxon>
        <taxon>Hyaloscyphaceae</taxon>
        <taxon>Hyaloscypha</taxon>
        <taxon>Hyaloscypha variabilis</taxon>
    </lineage>
</organism>
<dbReference type="STRING" id="1149755.A0A2J6R5Z3"/>
<name>A0A2J6R5Z3_HYAVF</name>